<dbReference type="EMBL" id="BJYZ01000006">
    <property type="protein sequence ID" value="GEO37367.1"/>
    <property type="molecule type" value="Genomic_DNA"/>
</dbReference>
<feature type="transmembrane region" description="Helical" evidence="2">
    <location>
        <begin position="121"/>
        <end position="139"/>
    </location>
</feature>
<name>A0A512DLM3_9PROT</name>
<keyword evidence="2" id="KW-1133">Transmembrane helix</keyword>
<evidence type="ECO:0008006" key="5">
    <source>
        <dbReference type="Google" id="ProtNLM"/>
    </source>
</evidence>
<accession>A0A512DLM3</accession>
<reference evidence="3 4" key="1">
    <citation type="submission" date="2019-07" db="EMBL/GenBank/DDBJ databases">
        <title>Whole genome shotgun sequence of Skermanella aerolata NBRC 106429.</title>
        <authorList>
            <person name="Hosoyama A."/>
            <person name="Uohara A."/>
            <person name="Ohji S."/>
            <person name="Ichikawa N."/>
        </authorList>
    </citation>
    <scope>NUCLEOTIDE SEQUENCE [LARGE SCALE GENOMIC DNA]</scope>
    <source>
        <strain evidence="3 4">NBRC 106429</strain>
    </source>
</reference>
<organism evidence="3 4">
    <name type="scientific">Skermanella aerolata</name>
    <dbReference type="NCBI Taxonomy" id="393310"/>
    <lineage>
        <taxon>Bacteria</taxon>
        <taxon>Pseudomonadati</taxon>
        <taxon>Pseudomonadota</taxon>
        <taxon>Alphaproteobacteria</taxon>
        <taxon>Rhodospirillales</taxon>
        <taxon>Azospirillaceae</taxon>
        <taxon>Skermanella</taxon>
    </lineage>
</organism>
<dbReference type="AlphaFoldDB" id="A0A512DLM3"/>
<keyword evidence="4" id="KW-1185">Reference proteome</keyword>
<evidence type="ECO:0000313" key="3">
    <source>
        <dbReference type="EMBL" id="GEO37367.1"/>
    </source>
</evidence>
<comment type="caution">
    <text evidence="3">The sequence shown here is derived from an EMBL/GenBank/DDBJ whole genome shotgun (WGS) entry which is preliminary data.</text>
</comment>
<keyword evidence="1" id="KW-0175">Coiled coil</keyword>
<dbReference type="Proteomes" id="UP000321523">
    <property type="component" value="Unassembled WGS sequence"/>
</dbReference>
<proteinExistence type="predicted"/>
<feature type="transmembrane region" description="Helical" evidence="2">
    <location>
        <begin position="41"/>
        <end position="65"/>
    </location>
</feature>
<feature type="transmembrane region" description="Helical" evidence="2">
    <location>
        <begin position="85"/>
        <end position="109"/>
    </location>
</feature>
<dbReference type="RefSeq" id="WP_147040224.1">
    <property type="nucleotide sequence ID" value="NZ_BJYZ01000006.1"/>
</dbReference>
<keyword evidence="2" id="KW-0812">Transmembrane</keyword>
<evidence type="ECO:0000256" key="1">
    <source>
        <dbReference type="SAM" id="Coils"/>
    </source>
</evidence>
<keyword evidence="2" id="KW-0472">Membrane</keyword>
<feature type="transmembrane region" description="Helical" evidence="2">
    <location>
        <begin position="280"/>
        <end position="299"/>
    </location>
</feature>
<sequence length="312" mass="32128">MTGHRPVREGVYDTSGGTGNYRGNLGGTVAVQPGLYRRISWGAVIGGVLMVVAIQLLLSMLGIGIGMTTIDPAQGAAGSPEASTLSIGAVVWWAVSYLVALVIGGYVAARLAGAWEKTDGVLHGLLTWALALVVSFWLLTSAIGSVIGGAFNVFGNAVSGISSTVADAAPQVANATGLSAEQVQQQVQELLRPADQTNQSPEAAQRELVSLAPKIVAGGPEADQAQQRAIQIVSQQSGISEEDARARIEQLRQQAEQTAQQAEQTARQAADVTADTVSQASIYGFGALLLGAIAAAIGGSSGTRRREDLNAI</sequence>
<feature type="coiled-coil region" evidence="1">
    <location>
        <begin position="241"/>
        <end position="272"/>
    </location>
</feature>
<dbReference type="OrthoDB" id="7351382at2"/>
<protein>
    <recommendedName>
        <fullName evidence="5">PhnA-like protein</fullName>
    </recommendedName>
</protein>
<evidence type="ECO:0000256" key="2">
    <source>
        <dbReference type="SAM" id="Phobius"/>
    </source>
</evidence>
<evidence type="ECO:0000313" key="4">
    <source>
        <dbReference type="Proteomes" id="UP000321523"/>
    </source>
</evidence>
<gene>
    <name evidence="3" type="ORF">SAE02_15150</name>
</gene>